<dbReference type="SUPFAM" id="SSF48264">
    <property type="entry name" value="Cytochrome P450"/>
    <property type="match status" value="1"/>
</dbReference>
<dbReference type="FunFam" id="1.10.630.10:FF:000007">
    <property type="entry name" value="Cytochrome P450 76C4"/>
    <property type="match status" value="1"/>
</dbReference>
<dbReference type="Proteomes" id="UP001141552">
    <property type="component" value="Unassembled WGS sequence"/>
</dbReference>
<dbReference type="Gene3D" id="1.10.630.10">
    <property type="entry name" value="Cytochrome P450"/>
    <property type="match status" value="1"/>
</dbReference>
<dbReference type="GO" id="GO:0004497">
    <property type="term" value="F:monooxygenase activity"/>
    <property type="evidence" value="ECO:0007669"/>
    <property type="project" value="UniProtKB-KW"/>
</dbReference>
<dbReference type="OrthoDB" id="2789670at2759"/>
<dbReference type="InterPro" id="IPR001128">
    <property type="entry name" value="Cyt_P450"/>
</dbReference>
<evidence type="ECO:0000256" key="2">
    <source>
        <dbReference type="ARBA" id="ARBA00022723"/>
    </source>
</evidence>
<dbReference type="InterPro" id="IPR017972">
    <property type="entry name" value="Cyt_P450_CS"/>
</dbReference>
<evidence type="ECO:0000256" key="4">
    <source>
        <dbReference type="ARBA" id="ARBA00023004"/>
    </source>
</evidence>
<keyword evidence="2 5" id="KW-0479">Metal-binding</keyword>
<keyword evidence="6" id="KW-0503">Monooxygenase</keyword>
<comment type="cofactor">
    <cofactor evidence="5">
        <name>heme</name>
        <dbReference type="ChEBI" id="CHEBI:30413"/>
    </cofactor>
</comment>
<accession>A0A9Q0JLK8</accession>
<evidence type="ECO:0000256" key="3">
    <source>
        <dbReference type="ARBA" id="ARBA00023002"/>
    </source>
</evidence>
<dbReference type="InterPro" id="IPR002401">
    <property type="entry name" value="Cyt_P450_E_grp-I"/>
</dbReference>
<dbReference type="PANTHER" id="PTHR47950">
    <property type="entry name" value="CYTOCHROME P450, FAMILY 76, SUBFAMILY C, POLYPEPTIDE 5-RELATED"/>
    <property type="match status" value="1"/>
</dbReference>
<evidence type="ECO:0000256" key="6">
    <source>
        <dbReference type="RuleBase" id="RU000461"/>
    </source>
</evidence>
<dbReference type="PRINTS" id="PR00463">
    <property type="entry name" value="EP450I"/>
</dbReference>
<dbReference type="GO" id="GO:0016705">
    <property type="term" value="F:oxidoreductase activity, acting on paired donors, with incorporation or reduction of molecular oxygen"/>
    <property type="evidence" value="ECO:0007669"/>
    <property type="project" value="InterPro"/>
</dbReference>
<dbReference type="PROSITE" id="PS00086">
    <property type="entry name" value="CYTOCHROME_P450"/>
    <property type="match status" value="1"/>
</dbReference>
<evidence type="ECO:0000256" key="5">
    <source>
        <dbReference type="PIRSR" id="PIRSR602401-1"/>
    </source>
</evidence>
<name>A0A9Q0JLK8_9ROSI</name>
<dbReference type="Pfam" id="PF00067">
    <property type="entry name" value="p450"/>
    <property type="match status" value="1"/>
</dbReference>
<dbReference type="PANTHER" id="PTHR47950:SF48">
    <property type="entry name" value="CYTOCHROME P450 FAMILY PROTEIN, EXPRESSED"/>
    <property type="match status" value="1"/>
</dbReference>
<dbReference type="AlphaFoldDB" id="A0A9Q0JLK8"/>
<evidence type="ECO:0000313" key="7">
    <source>
        <dbReference type="EMBL" id="KAJ4846119.1"/>
    </source>
</evidence>
<comment type="caution">
    <text evidence="7">The sequence shown here is derived from an EMBL/GenBank/DDBJ whole genome shotgun (WGS) entry which is preliminary data.</text>
</comment>
<evidence type="ECO:0000256" key="1">
    <source>
        <dbReference type="ARBA" id="ARBA00010617"/>
    </source>
</evidence>
<evidence type="ECO:0008006" key="9">
    <source>
        <dbReference type="Google" id="ProtNLM"/>
    </source>
</evidence>
<keyword evidence="3 6" id="KW-0560">Oxidoreductase</keyword>
<dbReference type="PRINTS" id="PR00385">
    <property type="entry name" value="P450"/>
</dbReference>
<sequence length="439" mass="49443">MARLAQIHGPLMSIKIGQVTTIVISSATLAKEVLQKYDSVLSNRHVPDAIRVLDHHEFGIGFLPVGPLWRNLKKICNSHIFTTQKLDASQELRCKKVQELLAVVQEHCGAGKAVYISQAVFNAIFNAMSNTFFSLDLIDSSSGTPHKEVMRGMMDEIGKPNLANFFPILRHFDLQGIRRRMESHVVKLFDLFDGIINERLQSRKMEGHVPKNDMLETLLSIREENSDMMDNKGIKHLFMLIIAGTDTTTSTIEWAMAELLRNPRTLRRAREELEQTIGIGNMVQESDVACLPYLQAIIKESLRLHPSAPLLLPREAREEVELCGFTIPKGAQILVNAWVIGRDPSIWDDPDSFVPERFLGSNIGVNGQNFEFIPFGSGRRVCLGLPLATRMLHLMLGSLINSFDWQLEDGLTPENMDMEDRFGLTLEKAEPLRAIPIQP</sequence>
<reference evidence="7" key="1">
    <citation type="submission" date="2022-02" db="EMBL/GenBank/DDBJ databases">
        <authorList>
            <person name="Henning P.M."/>
            <person name="McCubbin A.G."/>
            <person name="Shore J.S."/>
        </authorList>
    </citation>
    <scope>NUCLEOTIDE SEQUENCE</scope>
    <source>
        <strain evidence="7">F60SS</strain>
        <tissue evidence="7">Leaves</tissue>
    </source>
</reference>
<dbReference type="EMBL" id="JAKUCV010001506">
    <property type="protein sequence ID" value="KAJ4846119.1"/>
    <property type="molecule type" value="Genomic_DNA"/>
</dbReference>
<keyword evidence="4 5" id="KW-0408">Iron</keyword>
<comment type="similarity">
    <text evidence="1 6">Belongs to the cytochrome P450 family.</text>
</comment>
<dbReference type="GO" id="GO:0020037">
    <property type="term" value="F:heme binding"/>
    <property type="evidence" value="ECO:0007669"/>
    <property type="project" value="InterPro"/>
</dbReference>
<protein>
    <recommendedName>
        <fullName evidence="9">Geraniol 8-hydroxylase-like</fullName>
    </recommendedName>
</protein>
<gene>
    <name evidence="7" type="ORF">Tsubulata_000810</name>
</gene>
<evidence type="ECO:0000313" key="8">
    <source>
        <dbReference type="Proteomes" id="UP001141552"/>
    </source>
</evidence>
<dbReference type="InterPro" id="IPR036396">
    <property type="entry name" value="Cyt_P450_sf"/>
</dbReference>
<feature type="binding site" description="axial binding residue" evidence="5">
    <location>
        <position position="382"/>
    </location>
    <ligand>
        <name>heme</name>
        <dbReference type="ChEBI" id="CHEBI:30413"/>
    </ligand>
    <ligandPart>
        <name>Fe</name>
        <dbReference type="ChEBI" id="CHEBI:18248"/>
    </ligandPart>
</feature>
<organism evidence="7 8">
    <name type="scientific">Turnera subulata</name>
    <dbReference type="NCBI Taxonomy" id="218843"/>
    <lineage>
        <taxon>Eukaryota</taxon>
        <taxon>Viridiplantae</taxon>
        <taxon>Streptophyta</taxon>
        <taxon>Embryophyta</taxon>
        <taxon>Tracheophyta</taxon>
        <taxon>Spermatophyta</taxon>
        <taxon>Magnoliopsida</taxon>
        <taxon>eudicotyledons</taxon>
        <taxon>Gunneridae</taxon>
        <taxon>Pentapetalae</taxon>
        <taxon>rosids</taxon>
        <taxon>fabids</taxon>
        <taxon>Malpighiales</taxon>
        <taxon>Passifloraceae</taxon>
        <taxon>Turnera</taxon>
    </lineage>
</organism>
<dbReference type="CDD" id="cd11073">
    <property type="entry name" value="CYP76-like"/>
    <property type="match status" value="1"/>
</dbReference>
<feature type="non-terminal residue" evidence="7">
    <location>
        <position position="1"/>
    </location>
</feature>
<keyword evidence="8" id="KW-1185">Reference proteome</keyword>
<proteinExistence type="inferred from homology"/>
<dbReference type="GO" id="GO:0005506">
    <property type="term" value="F:iron ion binding"/>
    <property type="evidence" value="ECO:0007669"/>
    <property type="project" value="InterPro"/>
</dbReference>
<keyword evidence="5 6" id="KW-0349">Heme</keyword>
<reference evidence="7" key="2">
    <citation type="journal article" date="2023" name="Plants (Basel)">
        <title>Annotation of the Turnera subulata (Passifloraceae) Draft Genome Reveals the S-Locus Evolved after the Divergence of Turneroideae from Passifloroideae in a Stepwise Manner.</title>
        <authorList>
            <person name="Henning P.M."/>
            <person name="Roalson E.H."/>
            <person name="Mir W."/>
            <person name="McCubbin A.G."/>
            <person name="Shore J.S."/>
        </authorList>
    </citation>
    <scope>NUCLEOTIDE SEQUENCE</scope>
    <source>
        <tissue evidence="7">Leaves</tissue>
    </source>
</reference>